<feature type="compositionally biased region" description="Pro residues" evidence="1">
    <location>
        <begin position="33"/>
        <end position="51"/>
    </location>
</feature>
<dbReference type="Proteomes" id="UP000606974">
    <property type="component" value="Unassembled WGS sequence"/>
</dbReference>
<evidence type="ECO:0000313" key="2">
    <source>
        <dbReference type="EMBL" id="KAF7508189.1"/>
    </source>
</evidence>
<evidence type="ECO:0008006" key="4">
    <source>
        <dbReference type="Google" id="ProtNLM"/>
    </source>
</evidence>
<dbReference type="EMBL" id="JAACFV010000057">
    <property type="protein sequence ID" value="KAF7508189.1"/>
    <property type="molecule type" value="Genomic_DNA"/>
</dbReference>
<feature type="region of interest" description="Disordered" evidence="1">
    <location>
        <begin position="1"/>
        <end position="88"/>
    </location>
</feature>
<feature type="compositionally biased region" description="Low complexity" evidence="1">
    <location>
        <begin position="20"/>
        <end position="32"/>
    </location>
</feature>
<gene>
    <name evidence="2" type="ORF">GJ744_009486</name>
</gene>
<feature type="compositionally biased region" description="Low complexity" evidence="1">
    <location>
        <begin position="52"/>
        <end position="78"/>
    </location>
</feature>
<protein>
    <recommendedName>
        <fullName evidence="4">Myb-like domain-containing protein</fullName>
    </recommendedName>
</protein>
<sequence length="319" mass="33518">MSIWDGFKGVPPPRPRKSASSRTSAAPATANPAPTPAPAPQPAPQPAPEPTPTNATVTATNPPTTSATTTSGNGNTTAITKQGEDQAHSFTTADDAKLLELKAAGKTWKEIVAEMKKSQSALKERFKEIGPKASGGAANATTVTKQGEDEAHTFTVADDAKLIEMKAAGKTWKDIVAETKKSMSALRERFKEIGPKADGAAGAGAGVGAAEGDDKKKKKKEESGAKAAAADDAKKKTEEEKSQKKTTVCKHCGKDASAPVEKEANPPPTKAQITVAGLADDYDLGKWRYVASRYYDLTGERVSAEWARKEAKAGKLFLQ</sequence>
<feature type="region of interest" description="Disordered" evidence="1">
    <location>
        <begin position="193"/>
        <end position="269"/>
    </location>
</feature>
<feature type="compositionally biased region" description="Basic and acidic residues" evidence="1">
    <location>
        <begin position="212"/>
        <end position="243"/>
    </location>
</feature>
<evidence type="ECO:0000256" key="1">
    <source>
        <dbReference type="SAM" id="MobiDB-lite"/>
    </source>
</evidence>
<reference evidence="2" key="1">
    <citation type="submission" date="2020-02" db="EMBL/GenBank/DDBJ databases">
        <authorList>
            <person name="Palmer J.M."/>
        </authorList>
    </citation>
    <scope>NUCLEOTIDE SEQUENCE</scope>
    <source>
        <strain evidence="2">EPUS1.4</strain>
        <tissue evidence="2">Thallus</tissue>
    </source>
</reference>
<dbReference type="OrthoDB" id="5427780at2759"/>
<comment type="caution">
    <text evidence="2">The sequence shown here is derived from an EMBL/GenBank/DDBJ whole genome shotgun (WGS) entry which is preliminary data.</text>
</comment>
<proteinExistence type="predicted"/>
<dbReference type="Pfam" id="PF13921">
    <property type="entry name" value="Myb_DNA-bind_6"/>
    <property type="match status" value="1"/>
</dbReference>
<evidence type="ECO:0000313" key="3">
    <source>
        <dbReference type="Proteomes" id="UP000606974"/>
    </source>
</evidence>
<dbReference type="AlphaFoldDB" id="A0A8H7AIT9"/>
<accession>A0A8H7AIT9</accession>
<keyword evidence="3" id="KW-1185">Reference proteome</keyword>
<name>A0A8H7AIT9_9EURO</name>
<organism evidence="2 3">
    <name type="scientific">Endocarpon pusillum</name>
    <dbReference type="NCBI Taxonomy" id="364733"/>
    <lineage>
        <taxon>Eukaryota</taxon>
        <taxon>Fungi</taxon>
        <taxon>Dikarya</taxon>
        <taxon>Ascomycota</taxon>
        <taxon>Pezizomycotina</taxon>
        <taxon>Eurotiomycetes</taxon>
        <taxon>Chaetothyriomycetidae</taxon>
        <taxon>Verrucariales</taxon>
        <taxon>Verrucariaceae</taxon>
        <taxon>Endocarpon</taxon>
    </lineage>
</organism>